<dbReference type="Pfam" id="PF01535">
    <property type="entry name" value="PPR"/>
    <property type="match status" value="2"/>
</dbReference>
<dbReference type="EMBL" id="LGSR01000022">
    <property type="protein sequence ID" value="KOS18036.1"/>
    <property type="molecule type" value="Genomic_DNA"/>
</dbReference>
<dbReference type="STRING" id="150374.A0A0M8MRS5"/>
<evidence type="ECO:0000256" key="1">
    <source>
        <dbReference type="SAM" id="MobiDB-lite"/>
    </source>
</evidence>
<evidence type="ECO:0000313" key="2">
    <source>
        <dbReference type="EMBL" id="KOS18036.1"/>
    </source>
</evidence>
<reference evidence="2 3" key="1">
    <citation type="submission" date="2015-07" db="EMBL/GenBank/DDBJ databases">
        <title>The genome of the fungus Escovopsis weberi, a specialized disease agent of ant agriculture.</title>
        <authorList>
            <person name="de Man T.J."/>
            <person name="Stajich J.E."/>
            <person name="Kubicek C.P."/>
            <person name="Chenthamara K."/>
            <person name="Atanasova L."/>
            <person name="Druzhinina I.S."/>
            <person name="Birnbaum S."/>
            <person name="Barribeau S.M."/>
            <person name="Teiling C."/>
            <person name="Suen G."/>
            <person name="Currie C."/>
            <person name="Gerardo N.M."/>
        </authorList>
    </citation>
    <scope>NUCLEOTIDE SEQUENCE [LARGE SCALE GENOMIC DNA]</scope>
</reference>
<protein>
    <submittedName>
        <fullName evidence="2">Pentatricopeptide repeat-containing protein</fullName>
    </submittedName>
</protein>
<dbReference type="SUPFAM" id="SSF48452">
    <property type="entry name" value="TPR-like"/>
    <property type="match status" value="1"/>
</dbReference>
<dbReference type="Gene3D" id="1.25.40.10">
    <property type="entry name" value="Tetratricopeptide repeat domain"/>
    <property type="match status" value="2"/>
</dbReference>
<organism evidence="2 3">
    <name type="scientific">Escovopsis weberi</name>
    <dbReference type="NCBI Taxonomy" id="150374"/>
    <lineage>
        <taxon>Eukaryota</taxon>
        <taxon>Fungi</taxon>
        <taxon>Dikarya</taxon>
        <taxon>Ascomycota</taxon>
        <taxon>Pezizomycotina</taxon>
        <taxon>Sordariomycetes</taxon>
        <taxon>Hypocreomycetidae</taxon>
        <taxon>Hypocreales</taxon>
        <taxon>Hypocreaceae</taxon>
        <taxon>Escovopsis</taxon>
    </lineage>
</organism>
<proteinExistence type="predicted"/>
<dbReference type="GO" id="GO:0007005">
    <property type="term" value="P:mitochondrion organization"/>
    <property type="evidence" value="ECO:0007669"/>
    <property type="project" value="TreeGrafter"/>
</dbReference>
<dbReference type="InterPro" id="IPR051114">
    <property type="entry name" value="Mito_RNA_Proc_CCM1"/>
</dbReference>
<dbReference type="PANTHER" id="PTHR47934">
    <property type="entry name" value="PENTATRICOPEPTIDE REPEAT-CONTAINING PROTEIN PET309, MITOCHONDRIAL"/>
    <property type="match status" value="1"/>
</dbReference>
<dbReference type="GO" id="GO:0006396">
    <property type="term" value="P:RNA processing"/>
    <property type="evidence" value="ECO:0007669"/>
    <property type="project" value="TreeGrafter"/>
</dbReference>
<dbReference type="InterPro" id="IPR002885">
    <property type="entry name" value="PPR_rpt"/>
</dbReference>
<accession>A0A0M8MRS5</accession>
<feature type="compositionally biased region" description="Basic and acidic residues" evidence="1">
    <location>
        <begin position="695"/>
        <end position="713"/>
    </location>
</feature>
<evidence type="ECO:0000313" key="3">
    <source>
        <dbReference type="Proteomes" id="UP000053831"/>
    </source>
</evidence>
<gene>
    <name evidence="2" type="ORF">ESCO_003173</name>
</gene>
<dbReference type="OrthoDB" id="185373at2759"/>
<sequence>MCGDHSLYHDYLLEAVSRWQETDLKSSATWLADIYKTYGDMPGARPSIPLLRGMFDLFYPNNVAGLEQVYKDWHRAWGGLDRWGYEKFLKLYATAGDVQAVRGLWKRYVASYPELLTRARAFRSTMNVYAQVGDAAGAERELRLMKDKYGVRPDLDMWNILLKCYARTDDYQRVVSCFEEICKMYRPDSYTYAHVMTMAAKKGDLEATLAFFHRAQRDKVALSKEIAMSLVTVCCQNDRLLDAERILTELAARGVTSTGIWNQLINFNGKQGRLKKCYELLQLMKSFNVAWDHQTHEFLLRALVKVNQVHPAYRLLRSAIQEKVFPVGPEHFAIVMAGAARTGDFSLVEMVAAQLARAYESADFNAHTALMDAAFHKAPTSHRTRGMGKELIDMLRAMRDRRQEGDMSIAPVAGDLTALRKQTKHIGRAIRLLVELRDFSSAEELANLYAGVMGKHGQGEPLPPEVVSALMLGYLKDRKYRQIHKMWARTLDGVLARSRRQLGAAVFPAHQYDLARPLLVVARAFRQQNNGEGLLECIRRITAAGFKLTRSNWNLVVQYLAEMGQWEPAMEWCEKMLMPRWRGWRPPRRSLHERRLLQNTRVLQASRAAVLSLQRQWLKLRKLAAWSPAVSAKLAQVERLYPRLHHAFVTTDYESLTRVWEGSGGGGVGHTSLRRAAAELLRPFSHKELRAMEKSLVRRQKSDSKARLERKTAGFEAAQTRAHDAQAPAQARARAKRAREAKRKRDEAANPQEITIAIP</sequence>
<feature type="region of interest" description="Disordered" evidence="1">
    <location>
        <begin position="695"/>
        <end position="759"/>
    </location>
</feature>
<dbReference type="InterPro" id="IPR011990">
    <property type="entry name" value="TPR-like_helical_dom_sf"/>
</dbReference>
<dbReference type="PANTHER" id="PTHR47934:SF6">
    <property type="entry name" value="MITOCHONDRIAL GROUP I INTRON SPLICING FACTOR CCM1-RELATED"/>
    <property type="match status" value="1"/>
</dbReference>
<name>A0A0M8MRS5_ESCWE</name>
<dbReference type="GO" id="GO:0005739">
    <property type="term" value="C:mitochondrion"/>
    <property type="evidence" value="ECO:0007669"/>
    <property type="project" value="TreeGrafter"/>
</dbReference>
<dbReference type="Proteomes" id="UP000053831">
    <property type="component" value="Unassembled WGS sequence"/>
</dbReference>
<dbReference type="AlphaFoldDB" id="A0A0M8MRS5"/>
<comment type="caution">
    <text evidence="2">The sequence shown here is derived from an EMBL/GenBank/DDBJ whole genome shotgun (WGS) entry which is preliminary data.</text>
</comment>
<feature type="compositionally biased region" description="Basic residues" evidence="1">
    <location>
        <begin position="733"/>
        <end position="742"/>
    </location>
</feature>
<dbReference type="GO" id="GO:0003729">
    <property type="term" value="F:mRNA binding"/>
    <property type="evidence" value="ECO:0007669"/>
    <property type="project" value="TreeGrafter"/>
</dbReference>
<keyword evidence="3" id="KW-1185">Reference proteome</keyword>